<keyword evidence="1" id="KW-0472">Membrane</keyword>
<keyword evidence="3" id="KW-1185">Reference proteome</keyword>
<evidence type="ECO:0000313" key="3">
    <source>
        <dbReference type="Proteomes" id="UP001582793"/>
    </source>
</evidence>
<accession>A0ABV5CRY8</accession>
<dbReference type="Proteomes" id="UP001582793">
    <property type="component" value="Unassembled WGS sequence"/>
</dbReference>
<feature type="transmembrane region" description="Helical" evidence="1">
    <location>
        <begin position="148"/>
        <end position="169"/>
    </location>
</feature>
<sequence>MVLAVIVACEIGFWVVLGAGLVARYLLRMRRLGAALLVCVPLVDVVLLVATVIDLRGGATATFVHGLAAAYLGFSVAFGHSMVRWADQRFAHRFAGGPPPWKPPKGGPARVRYEWREWGKAVLAWAIACALLGGGILLVGDFARTGELAAWVARLTAVIVIWLLAYPVWTTISHRSAAE</sequence>
<gene>
    <name evidence="2" type="ORF">AAFH96_16440</name>
</gene>
<feature type="transmembrane region" description="Helical" evidence="1">
    <location>
        <begin position="34"/>
        <end position="53"/>
    </location>
</feature>
<evidence type="ECO:0000256" key="1">
    <source>
        <dbReference type="SAM" id="Phobius"/>
    </source>
</evidence>
<evidence type="ECO:0000313" key="2">
    <source>
        <dbReference type="EMBL" id="MFB6394682.1"/>
    </source>
</evidence>
<dbReference type="EMBL" id="JBCGDC010000042">
    <property type="protein sequence ID" value="MFB6394682.1"/>
    <property type="molecule type" value="Genomic_DNA"/>
</dbReference>
<evidence type="ECO:0008006" key="4">
    <source>
        <dbReference type="Google" id="ProtNLM"/>
    </source>
</evidence>
<feature type="transmembrane region" description="Helical" evidence="1">
    <location>
        <begin position="122"/>
        <end position="142"/>
    </location>
</feature>
<feature type="transmembrane region" description="Helical" evidence="1">
    <location>
        <begin position="6"/>
        <end position="27"/>
    </location>
</feature>
<name>A0ABV5CRY8_9ACTN</name>
<organism evidence="2 3">
    <name type="scientific">Polymorphospora lycopeni</name>
    <dbReference type="NCBI Taxonomy" id="3140240"/>
    <lineage>
        <taxon>Bacteria</taxon>
        <taxon>Bacillati</taxon>
        <taxon>Actinomycetota</taxon>
        <taxon>Actinomycetes</taxon>
        <taxon>Micromonosporales</taxon>
        <taxon>Micromonosporaceae</taxon>
        <taxon>Polymorphospora</taxon>
    </lineage>
</organism>
<comment type="caution">
    <text evidence="2">The sequence shown here is derived from an EMBL/GenBank/DDBJ whole genome shotgun (WGS) entry which is preliminary data.</text>
</comment>
<dbReference type="RefSeq" id="WP_364209477.1">
    <property type="nucleotide sequence ID" value="NZ_JBCGDC010000042.1"/>
</dbReference>
<reference evidence="2 3" key="1">
    <citation type="submission" date="2024-04" db="EMBL/GenBank/DDBJ databases">
        <title>Polymorphospora sp. isolated from Baiyangdian Lake in Xiong'an New Area.</title>
        <authorList>
            <person name="Zhang X."/>
            <person name="Liu J."/>
        </authorList>
    </citation>
    <scope>NUCLEOTIDE SEQUENCE [LARGE SCALE GENOMIC DNA]</scope>
    <source>
        <strain evidence="2 3">2-325</strain>
    </source>
</reference>
<proteinExistence type="predicted"/>
<keyword evidence="1" id="KW-1133">Transmembrane helix</keyword>
<protein>
    <recommendedName>
        <fullName evidence="4">Integral membrane protein</fullName>
    </recommendedName>
</protein>
<keyword evidence="1" id="KW-0812">Transmembrane</keyword>
<feature type="transmembrane region" description="Helical" evidence="1">
    <location>
        <begin position="59"/>
        <end position="79"/>
    </location>
</feature>